<evidence type="ECO:0000256" key="1">
    <source>
        <dbReference type="PROSITE-ProRule" id="PRU00221"/>
    </source>
</evidence>
<accession>A0A8S1YLT8</accession>
<feature type="repeat" description="WD" evidence="1">
    <location>
        <begin position="30"/>
        <end position="61"/>
    </location>
</feature>
<dbReference type="AlphaFoldDB" id="A0A8S1YLT8"/>
<dbReference type="Proteomes" id="UP000689195">
    <property type="component" value="Unassembled WGS sequence"/>
</dbReference>
<keyword evidence="1" id="KW-0853">WD repeat</keyword>
<dbReference type="PROSITE" id="PS50082">
    <property type="entry name" value="WD_REPEATS_2"/>
    <property type="match status" value="1"/>
</dbReference>
<reference evidence="2" key="1">
    <citation type="submission" date="2021-01" db="EMBL/GenBank/DDBJ databases">
        <authorList>
            <consortium name="Genoscope - CEA"/>
            <person name="William W."/>
        </authorList>
    </citation>
    <scope>NUCLEOTIDE SEQUENCE</scope>
</reference>
<comment type="caution">
    <text evidence="2">The sequence shown here is derived from an EMBL/GenBank/DDBJ whole genome shotgun (WGS) entry which is preliminary data.</text>
</comment>
<evidence type="ECO:0000313" key="2">
    <source>
        <dbReference type="EMBL" id="CAD8214909.1"/>
    </source>
</evidence>
<dbReference type="Pfam" id="PF00400">
    <property type="entry name" value="WD40"/>
    <property type="match status" value="2"/>
</dbReference>
<proteinExistence type="predicted"/>
<organism evidence="2 3">
    <name type="scientific">Paramecium pentaurelia</name>
    <dbReference type="NCBI Taxonomy" id="43138"/>
    <lineage>
        <taxon>Eukaryota</taxon>
        <taxon>Sar</taxon>
        <taxon>Alveolata</taxon>
        <taxon>Ciliophora</taxon>
        <taxon>Intramacronucleata</taxon>
        <taxon>Oligohymenophorea</taxon>
        <taxon>Peniculida</taxon>
        <taxon>Parameciidae</taxon>
        <taxon>Paramecium</taxon>
    </lineage>
</organism>
<dbReference type="PANTHER" id="PTHR19920">
    <property type="entry name" value="WD40 PROTEIN CIAO1"/>
    <property type="match status" value="1"/>
</dbReference>
<dbReference type="GO" id="GO:0016226">
    <property type="term" value="P:iron-sulfur cluster assembly"/>
    <property type="evidence" value="ECO:0007669"/>
    <property type="project" value="TreeGrafter"/>
</dbReference>
<dbReference type="PANTHER" id="PTHR19920:SF0">
    <property type="entry name" value="CYTOSOLIC IRON-SULFUR PROTEIN ASSEMBLY PROTEIN CIAO1-RELATED"/>
    <property type="match status" value="1"/>
</dbReference>
<dbReference type="EMBL" id="CAJJDO010000272">
    <property type="protein sequence ID" value="CAD8214909.1"/>
    <property type="molecule type" value="Genomic_DNA"/>
</dbReference>
<protein>
    <submittedName>
        <fullName evidence="2">Uncharacterized protein</fullName>
    </submittedName>
</protein>
<dbReference type="InterPro" id="IPR001680">
    <property type="entry name" value="WD40_rpt"/>
</dbReference>
<evidence type="ECO:0000313" key="3">
    <source>
        <dbReference type="Proteomes" id="UP000689195"/>
    </source>
</evidence>
<name>A0A8S1YLT8_9CILI</name>
<gene>
    <name evidence="2" type="ORF">PPENT_87.1.T2720002</name>
</gene>
<dbReference type="OrthoDB" id="29306at2759"/>
<dbReference type="GO" id="GO:0097361">
    <property type="term" value="C:cytosolic [4Fe-4S] assembly targeting complex"/>
    <property type="evidence" value="ECO:0007669"/>
    <property type="project" value="TreeGrafter"/>
</dbReference>
<sequence length="237" mass="28135">MLKLNQVIGQHQSEVITLNFIKQSNQLISGDCHSNWIRCLILNNNEDLFISSSNDKTIKFWFKKNEWICQQTITDHSSQVYQLSLNDQQMQVISCGYDILILVIEQSEPNKYWNVKQKIQVDCKGYRLCFINDNLFAFQPENGNLISLNQKILQQIKERKVVYYFHNNLFNKNNQLLISMINMYILIRFTENAEFKVEQSIQFGTNYIYGQLSDDGEYMINWDQTSNEMQIRKLKEQ</sequence>
<keyword evidence="3" id="KW-1185">Reference proteome</keyword>
<dbReference type="SMART" id="SM00320">
    <property type="entry name" value="WD40"/>
    <property type="match status" value="2"/>
</dbReference>